<gene>
    <name evidence="2" type="ORF">FHS89_003019</name>
</gene>
<dbReference type="EMBL" id="JACIJS010000011">
    <property type="protein sequence ID" value="MBB5516975.1"/>
    <property type="molecule type" value="Genomic_DNA"/>
</dbReference>
<name>A0A840X563_9RHOB</name>
<evidence type="ECO:0000256" key="1">
    <source>
        <dbReference type="ARBA" id="ARBA00015681"/>
    </source>
</evidence>
<evidence type="ECO:0000313" key="3">
    <source>
        <dbReference type="Proteomes" id="UP000553766"/>
    </source>
</evidence>
<accession>A0A840X563</accession>
<dbReference type="InterPro" id="IPR002187">
    <property type="entry name" value="N-reg_PII"/>
</dbReference>
<dbReference type="InterPro" id="IPR011322">
    <property type="entry name" value="N-reg_PII-like_a/b"/>
</dbReference>
<comment type="caution">
    <text evidence="2">The sequence shown here is derived from an EMBL/GenBank/DDBJ whole genome shotgun (WGS) entry which is preliminary data.</text>
</comment>
<proteinExistence type="predicted"/>
<dbReference type="Gene3D" id="3.30.70.120">
    <property type="match status" value="1"/>
</dbReference>
<dbReference type="InterPro" id="IPR015867">
    <property type="entry name" value="N-reg_PII/ATP_PRibTrfase_C"/>
</dbReference>
<dbReference type="SUPFAM" id="SSF54913">
    <property type="entry name" value="GlnB-like"/>
    <property type="match status" value="1"/>
</dbReference>
<dbReference type="Proteomes" id="UP000553766">
    <property type="component" value="Unassembled WGS sequence"/>
</dbReference>
<organism evidence="2 3">
    <name type="scientific">Rubricella aquisinus</name>
    <dbReference type="NCBI Taxonomy" id="2028108"/>
    <lineage>
        <taxon>Bacteria</taxon>
        <taxon>Pseudomonadati</taxon>
        <taxon>Pseudomonadota</taxon>
        <taxon>Alphaproteobacteria</taxon>
        <taxon>Rhodobacterales</taxon>
        <taxon>Paracoccaceae</taxon>
        <taxon>Rubricella</taxon>
    </lineage>
</organism>
<protein>
    <recommendedName>
        <fullName evidence="1">Nitrogen regulatory protein P-II</fullName>
    </recommendedName>
</protein>
<dbReference type="AlphaFoldDB" id="A0A840X563"/>
<dbReference type="GO" id="GO:0006808">
    <property type="term" value="P:regulation of nitrogen utilization"/>
    <property type="evidence" value="ECO:0007669"/>
    <property type="project" value="InterPro"/>
</dbReference>
<dbReference type="Pfam" id="PF00543">
    <property type="entry name" value="P-II"/>
    <property type="match status" value="1"/>
</dbReference>
<dbReference type="RefSeq" id="WP_184012935.1">
    <property type="nucleotide sequence ID" value="NZ_JACIJS010000011.1"/>
</dbReference>
<keyword evidence="3" id="KW-1185">Reference proteome</keyword>
<reference evidence="2 3" key="1">
    <citation type="submission" date="2020-08" db="EMBL/GenBank/DDBJ databases">
        <title>Genomic Encyclopedia of Type Strains, Phase IV (KMG-IV): sequencing the most valuable type-strain genomes for metagenomic binning, comparative biology and taxonomic classification.</title>
        <authorList>
            <person name="Goeker M."/>
        </authorList>
    </citation>
    <scope>NUCLEOTIDE SEQUENCE [LARGE SCALE GENOMIC DNA]</scope>
    <source>
        <strain evidence="2 3">DSM 103377</strain>
    </source>
</reference>
<sequence>MQTHPAKRIEIIIEAPLLRRLTDALDKADVPGYTVLPVLAGSGKSGPWSREGQVSSAGGMASVTLVTTVERADQVLETAFAVVQPHIGIVSVTDCEVIRPARFA</sequence>
<dbReference type="GO" id="GO:0030234">
    <property type="term" value="F:enzyme regulator activity"/>
    <property type="evidence" value="ECO:0007669"/>
    <property type="project" value="InterPro"/>
</dbReference>
<evidence type="ECO:0000313" key="2">
    <source>
        <dbReference type="EMBL" id="MBB5516975.1"/>
    </source>
</evidence>